<evidence type="ECO:0000313" key="2">
    <source>
        <dbReference type="Proteomes" id="UP000003771"/>
    </source>
</evidence>
<comment type="caution">
    <text evidence="1">The sequence shown here is derived from an EMBL/GenBank/DDBJ whole genome shotgun (WGS) entry which is preliminary data.</text>
</comment>
<accession>F9NZW1</accession>
<dbReference type="EMBL" id="AFUO01000001">
    <property type="protein sequence ID" value="EGR93260.1"/>
    <property type="molecule type" value="Genomic_DNA"/>
</dbReference>
<evidence type="ECO:0000313" key="1">
    <source>
        <dbReference type="EMBL" id="EGR93260.1"/>
    </source>
</evidence>
<dbReference type="Proteomes" id="UP000003771">
    <property type="component" value="Unassembled WGS sequence"/>
</dbReference>
<organism evidence="1 2">
    <name type="scientific">Streptococcus mitis bv. 2 str. F0392</name>
    <dbReference type="NCBI Taxonomy" id="768726"/>
    <lineage>
        <taxon>Bacteria</taxon>
        <taxon>Bacillati</taxon>
        <taxon>Bacillota</taxon>
        <taxon>Bacilli</taxon>
        <taxon>Lactobacillales</taxon>
        <taxon>Streptococcaceae</taxon>
        <taxon>Streptococcus</taxon>
    </lineage>
</organism>
<sequence length="39" mass="4736">MKLDFKLSFFMNSIFYNLLGKKKSIGRESEKMVRKFMKN</sequence>
<proteinExistence type="predicted"/>
<protein>
    <submittedName>
        <fullName evidence="1">Uncharacterized protein</fullName>
    </submittedName>
</protein>
<name>F9NZW1_STROR</name>
<gene>
    <name evidence="1" type="ORF">HMPREF9178_0640</name>
</gene>
<reference evidence="1 2" key="1">
    <citation type="submission" date="2011-07" db="EMBL/GenBank/DDBJ databases">
        <authorList>
            <person name="Durkin A.S."/>
            <person name="Kim M."/>
            <person name="Radune D."/>
            <person name="Hostetler J."/>
            <person name="Torralba M."/>
            <person name="Gillis M."/>
            <person name="Methe B."/>
            <person name="Sutton G."/>
            <person name="Nelson K.E."/>
        </authorList>
    </citation>
    <scope>NUCLEOTIDE SEQUENCE [LARGE SCALE GENOMIC DNA]</scope>
    <source>
        <strain evidence="1 2">F0392</strain>
    </source>
</reference>
<dbReference type="AlphaFoldDB" id="F9NZW1"/>